<dbReference type="InterPro" id="IPR008271">
    <property type="entry name" value="Ser/Thr_kinase_AS"/>
</dbReference>
<evidence type="ECO:0000259" key="11">
    <source>
        <dbReference type="PROSITE" id="PS50011"/>
    </source>
</evidence>
<protein>
    <submittedName>
        <fullName evidence="12">Cold-responsive protein kinase 1-like protein</fullName>
    </submittedName>
</protein>
<keyword evidence="5" id="KW-0067">ATP-binding</keyword>
<dbReference type="InterPro" id="IPR001289">
    <property type="entry name" value="NFYA"/>
</dbReference>
<dbReference type="InterPro" id="IPR052059">
    <property type="entry name" value="CR_Ser/Thr_kinase"/>
</dbReference>
<evidence type="ECO:0000256" key="3">
    <source>
        <dbReference type="ARBA" id="ARBA00022741"/>
    </source>
</evidence>
<evidence type="ECO:0000256" key="6">
    <source>
        <dbReference type="ARBA" id="ARBA00023015"/>
    </source>
</evidence>
<evidence type="ECO:0000256" key="2">
    <source>
        <dbReference type="ARBA" id="ARBA00022679"/>
    </source>
</evidence>
<comment type="subcellular location">
    <subcellularLocation>
        <location evidence="1">Nucleus</location>
    </subcellularLocation>
</comment>
<dbReference type="Gene3D" id="6.10.250.2430">
    <property type="match status" value="1"/>
</dbReference>
<evidence type="ECO:0000256" key="7">
    <source>
        <dbReference type="ARBA" id="ARBA00023125"/>
    </source>
</evidence>
<keyword evidence="7" id="KW-0238">DNA-binding</keyword>
<keyword evidence="3" id="KW-0547">Nucleotide-binding</keyword>
<evidence type="ECO:0000256" key="4">
    <source>
        <dbReference type="ARBA" id="ARBA00022777"/>
    </source>
</evidence>
<organism evidence="12 13">
    <name type="scientific">Tanacetum coccineum</name>
    <dbReference type="NCBI Taxonomy" id="301880"/>
    <lineage>
        <taxon>Eukaryota</taxon>
        <taxon>Viridiplantae</taxon>
        <taxon>Streptophyta</taxon>
        <taxon>Embryophyta</taxon>
        <taxon>Tracheophyta</taxon>
        <taxon>Spermatophyta</taxon>
        <taxon>Magnoliopsida</taxon>
        <taxon>eudicotyledons</taxon>
        <taxon>Gunneridae</taxon>
        <taxon>Pentapetalae</taxon>
        <taxon>asterids</taxon>
        <taxon>campanulids</taxon>
        <taxon>Asterales</taxon>
        <taxon>Asteraceae</taxon>
        <taxon>Asteroideae</taxon>
        <taxon>Anthemideae</taxon>
        <taxon>Anthemidinae</taxon>
        <taxon>Tanacetum</taxon>
    </lineage>
</organism>
<feature type="region of interest" description="Disordered" evidence="10">
    <location>
        <begin position="1"/>
        <end position="24"/>
    </location>
</feature>
<proteinExistence type="predicted"/>
<keyword evidence="4" id="KW-0418">Kinase</keyword>
<evidence type="ECO:0000256" key="8">
    <source>
        <dbReference type="ARBA" id="ARBA00023163"/>
    </source>
</evidence>
<dbReference type="SUPFAM" id="SSF56112">
    <property type="entry name" value="Protein kinase-like (PK-like)"/>
    <property type="match status" value="1"/>
</dbReference>
<evidence type="ECO:0000256" key="1">
    <source>
        <dbReference type="ARBA" id="ARBA00004123"/>
    </source>
</evidence>
<reference evidence="12" key="1">
    <citation type="journal article" date="2022" name="Int. J. Mol. Sci.">
        <title>Draft Genome of Tanacetum Coccineum: Genomic Comparison of Closely Related Tanacetum-Family Plants.</title>
        <authorList>
            <person name="Yamashiro T."/>
            <person name="Shiraishi A."/>
            <person name="Nakayama K."/>
            <person name="Satake H."/>
        </authorList>
    </citation>
    <scope>NUCLEOTIDE SEQUENCE</scope>
</reference>
<dbReference type="Pfam" id="PF00069">
    <property type="entry name" value="Pkinase"/>
    <property type="match status" value="1"/>
</dbReference>
<keyword evidence="8" id="KW-0804">Transcription</keyword>
<reference evidence="12" key="2">
    <citation type="submission" date="2022-01" db="EMBL/GenBank/DDBJ databases">
        <authorList>
            <person name="Yamashiro T."/>
            <person name="Shiraishi A."/>
            <person name="Satake H."/>
            <person name="Nakayama K."/>
        </authorList>
    </citation>
    <scope>NUCLEOTIDE SEQUENCE</scope>
</reference>
<dbReference type="PROSITE" id="PS00108">
    <property type="entry name" value="PROTEIN_KINASE_ST"/>
    <property type="match status" value="1"/>
</dbReference>
<name>A0ABQ4YGZ1_9ASTR</name>
<dbReference type="EMBL" id="BQNB010010358">
    <property type="protein sequence ID" value="GJS76207.1"/>
    <property type="molecule type" value="Genomic_DNA"/>
</dbReference>
<dbReference type="PROSITE" id="PS50011">
    <property type="entry name" value="PROTEIN_KINASE_DOM"/>
    <property type="match status" value="1"/>
</dbReference>
<keyword evidence="2" id="KW-0808">Transferase</keyword>
<dbReference type="PRINTS" id="PR00616">
    <property type="entry name" value="CCAATSUBUNTB"/>
</dbReference>
<dbReference type="PANTHER" id="PTHR47973">
    <property type="entry name" value="CYSTEINE-RICH RECEPTOR-LIKE PROTEIN KINASE 3"/>
    <property type="match status" value="1"/>
</dbReference>
<dbReference type="PROSITE" id="PS51152">
    <property type="entry name" value="NFYA_HAP2_2"/>
    <property type="match status" value="1"/>
</dbReference>
<keyword evidence="13" id="KW-1185">Reference proteome</keyword>
<evidence type="ECO:0000256" key="5">
    <source>
        <dbReference type="ARBA" id="ARBA00022840"/>
    </source>
</evidence>
<comment type="caution">
    <text evidence="12">The sequence shown here is derived from an EMBL/GenBank/DDBJ whole genome shotgun (WGS) entry which is preliminary data.</text>
</comment>
<evidence type="ECO:0000313" key="12">
    <source>
        <dbReference type="EMBL" id="GJS76207.1"/>
    </source>
</evidence>
<sequence>MAESAKTPKAYMTPSSVADSSKSKSEKMYDAMTGQSARSFGIDRKLQSSCIHAFTAFWRHPKKQRRAVEARGCLSVYCVYLTLQDMTMLKLLDVHYTLEPMSVMPTADLLTATAKITLRLPEFMLAQFSYNRLDSWTVSGRADDDEEMTPKVEQSEGKKDKKKPIIFLYRGIEFGTWEVEDTNLNQDYSVTVVNNGSTLVIHVTNNGKYNVTINWRSQSRGKAEFKKKLIKDRKPYLHVSRHQHAMRRTNTSDDRIAKKSEADLNSSNNYMKVSLVPGKMKDEEFQCENNHYLNWTTRFQIILGIARGLQYLHEDSHIRIVHRDIKSSNIILDAKFQPRIGDFGLARFFPKDQAYLSFAGTFFGVLVLEIISCRNTTDLDLPLEMQYIPEYEAKSKLLEAAKLHVHIGLNTYLGKINTRVPISSCELSTLNSASNVVLEGNWVSHR</sequence>
<evidence type="ECO:0000256" key="9">
    <source>
        <dbReference type="ARBA" id="ARBA00023242"/>
    </source>
</evidence>
<keyword evidence="9" id="KW-0539">Nucleus</keyword>
<dbReference type="SMART" id="SM00521">
    <property type="entry name" value="CBF"/>
    <property type="match status" value="1"/>
</dbReference>
<feature type="domain" description="Protein kinase" evidence="11">
    <location>
        <begin position="187"/>
        <end position="446"/>
    </location>
</feature>
<dbReference type="Gene3D" id="1.10.510.10">
    <property type="entry name" value="Transferase(Phosphotransferase) domain 1"/>
    <property type="match status" value="1"/>
</dbReference>
<evidence type="ECO:0000313" key="13">
    <source>
        <dbReference type="Proteomes" id="UP001151760"/>
    </source>
</evidence>
<dbReference type="Proteomes" id="UP001151760">
    <property type="component" value="Unassembled WGS sequence"/>
</dbReference>
<dbReference type="InterPro" id="IPR000719">
    <property type="entry name" value="Prot_kinase_dom"/>
</dbReference>
<accession>A0ABQ4YGZ1</accession>
<dbReference type="SMART" id="SM00220">
    <property type="entry name" value="S_TKc"/>
    <property type="match status" value="1"/>
</dbReference>
<evidence type="ECO:0000256" key="10">
    <source>
        <dbReference type="SAM" id="MobiDB-lite"/>
    </source>
</evidence>
<keyword evidence="6" id="KW-0805">Transcription regulation</keyword>
<dbReference type="InterPro" id="IPR011009">
    <property type="entry name" value="Kinase-like_dom_sf"/>
</dbReference>
<gene>
    <name evidence="12" type="ORF">Tco_0726088</name>
</gene>